<accession>A0A8X6K5A1</accession>
<evidence type="ECO:0000313" key="2">
    <source>
        <dbReference type="Proteomes" id="UP000887013"/>
    </source>
</evidence>
<evidence type="ECO:0000313" key="1">
    <source>
        <dbReference type="EMBL" id="GFS67838.1"/>
    </source>
</evidence>
<name>A0A8X6K5A1_NEPPI</name>
<comment type="caution">
    <text evidence="1">The sequence shown here is derived from an EMBL/GenBank/DDBJ whole genome shotgun (WGS) entry which is preliminary data.</text>
</comment>
<dbReference type="AlphaFoldDB" id="A0A8X6K5A1"/>
<keyword evidence="2" id="KW-1185">Reference proteome</keyword>
<dbReference type="EMBL" id="BMAW01000183">
    <property type="protein sequence ID" value="GFS67838.1"/>
    <property type="molecule type" value="Genomic_DNA"/>
</dbReference>
<protein>
    <submittedName>
        <fullName evidence="1">Uncharacterized protein</fullName>
    </submittedName>
</protein>
<reference evidence="1" key="1">
    <citation type="submission" date="2020-08" db="EMBL/GenBank/DDBJ databases">
        <title>Multicomponent nature underlies the extraordinary mechanical properties of spider dragline silk.</title>
        <authorList>
            <person name="Kono N."/>
            <person name="Nakamura H."/>
            <person name="Mori M."/>
            <person name="Yoshida Y."/>
            <person name="Ohtoshi R."/>
            <person name="Malay A.D."/>
            <person name="Moran D.A.P."/>
            <person name="Tomita M."/>
            <person name="Numata K."/>
            <person name="Arakawa K."/>
        </authorList>
    </citation>
    <scope>NUCLEOTIDE SEQUENCE</scope>
</reference>
<sequence length="72" mass="8678">MSQSLFILSFTKYINSLNFSRNLLKTHWNDVKETPNDLTDFTLYLLIHYWKKYQKANDRFLPYTDNPSVLTN</sequence>
<dbReference type="Proteomes" id="UP000887013">
    <property type="component" value="Unassembled WGS sequence"/>
</dbReference>
<proteinExistence type="predicted"/>
<gene>
    <name evidence="1" type="ORF">NPIL_453471</name>
</gene>
<organism evidence="1 2">
    <name type="scientific">Nephila pilipes</name>
    <name type="common">Giant wood spider</name>
    <name type="synonym">Nephila maculata</name>
    <dbReference type="NCBI Taxonomy" id="299642"/>
    <lineage>
        <taxon>Eukaryota</taxon>
        <taxon>Metazoa</taxon>
        <taxon>Ecdysozoa</taxon>
        <taxon>Arthropoda</taxon>
        <taxon>Chelicerata</taxon>
        <taxon>Arachnida</taxon>
        <taxon>Araneae</taxon>
        <taxon>Araneomorphae</taxon>
        <taxon>Entelegynae</taxon>
        <taxon>Araneoidea</taxon>
        <taxon>Nephilidae</taxon>
        <taxon>Nephila</taxon>
    </lineage>
</organism>